<dbReference type="GO" id="GO:0043565">
    <property type="term" value="F:sequence-specific DNA binding"/>
    <property type="evidence" value="ECO:0007669"/>
    <property type="project" value="InterPro"/>
</dbReference>
<feature type="domain" description="HTH araC/xylS-type" evidence="4">
    <location>
        <begin position="197"/>
        <end position="298"/>
    </location>
</feature>
<dbReference type="Gene3D" id="1.10.10.60">
    <property type="entry name" value="Homeodomain-like"/>
    <property type="match status" value="2"/>
</dbReference>
<evidence type="ECO:0000256" key="1">
    <source>
        <dbReference type="ARBA" id="ARBA00023015"/>
    </source>
</evidence>
<gene>
    <name evidence="5" type="ORF">H4O11_04065</name>
</gene>
<name>A0A7W3FK02_9GAMM</name>
<accession>A0A7W3FK02</accession>
<dbReference type="PANTHER" id="PTHR46796:SF7">
    <property type="entry name" value="ARAC FAMILY TRANSCRIPTIONAL REGULATOR"/>
    <property type="match status" value="1"/>
</dbReference>
<keyword evidence="1" id="KW-0805">Transcription regulation</keyword>
<organism evidence="5 6">
    <name type="scientific">Stenotrophomonas tumulicola</name>
    <dbReference type="NCBI Taxonomy" id="1685415"/>
    <lineage>
        <taxon>Bacteria</taxon>
        <taxon>Pseudomonadati</taxon>
        <taxon>Pseudomonadota</taxon>
        <taxon>Gammaproteobacteria</taxon>
        <taxon>Lysobacterales</taxon>
        <taxon>Lysobacteraceae</taxon>
        <taxon>Stenotrophomonas</taxon>
    </lineage>
</organism>
<dbReference type="AlphaFoldDB" id="A0A7W3FK02"/>
<dbReference type="InterPro" id="IPR050204">
    <property type="entry name" value="AraC_XylS_family_regulators"/>
</dbReference>
<comment type="caution">
    <text evidence="5">The sequence shown here is derived from an EMBL/GenBank/DDBJ whole genome shotgun (WGS) entry which is preliminary data.</text>
</comment>
<dbReference type="Pfam" id="PF12852">
    <property type="entry name" value="Cupin_6"/>
    <property type="match status" value="1"/>
</dbReference>
<dbReference type="RefSeq" id="WP_182338420.1">
    <property type="nucleotide sequence ID" value="NZ_JACGXS010000001.1"/>
</dbReference>
<dbReference type="PANTHER" id="PTHR46796">
    <property type="entry name" value="HTH-TYPE TRANSCRIPTIONAL ACTIVATOR RHAS-RELATED"/>
    <property type="match status" value="1"/>
</dbReference>
<evidence type="ECO:0000256" key="2">
    <source>
        <dbReference type="ARBA" id="ARBA00023125"/>
    </source>
</evidence>
<evidence type="ECO:0000313" key="5">
    <source>
        <dbReference type="EMBL" id="MBA8680979.1"/>
    </source>
</evidence>
<evidence type="ECO:0000313" key="6">
    <source>
        <dbReference type="Proteomes" id="UP000547058"/>
    </source>
</evidence>
<proteinExistence type="predicted"/>
<keyword evidence="2" id="KW-0238">DNA-binding</keyword>
<dbReference type="PROSITE" id="PS01124">
    <property type="entry name" value="HTH_ARAC_FAMILY_2"/>
    <property type="match status" value="1"/>
</dbReference>
<dbReference type="SMART" id="SM00342">
    <property type="entry name" value="HTH_ARAC"/>
    <property type="match status" value="1"/>
</dbReference>
<dbReference type="InterPro" id="IPR032783">
    <property type="entry name" value="AraC_lig"/>
</dbReference>
<sequence>MVDPLSEIVALLQPTARFSKLIEGAGRWYIRREGPGDPFYGAVLEGQCLLSVDGAAPITLQAGDFILVPAVQDLVNSSVHADHETSGQATVPVQIGDGHFRVGDPEGPAELRMQVGHCQFGSPDAALLVSLLPQVVHVRDEPRLASLVQMVSEEARARRPAREVILERLLEVLLIEALRSRSSTTAPSGLARGLGDERLAAALRALHARPQHPWTVVELATEAAMSRSAFFARFTRAMGIAPMEYLLAWRMALAKRLLLGRQLSLEQVAEHVGYATANTFGVAFARHVGMSPARYARGDAV</sequence>
<keyword evidence="3" id="KW-0804">Transcription</keyword>
<dbReference type="InterPro" id="IPR018060">
    <property type="entry name" value="HTH_AraC"/>
</dbReference>
<dbReference type="InterPro" id="IPR018062">
    <property type="entry name" value="HTH_AraC-typ_CS"/>
</dbReference>
<dbReference type="InterPro" id="IPR009057">
    <property type="entry name" value="Homeodomain-like_sf"/>
</dbReference>
<evidence type="ECO:0000256" key="3">
    <source>
        <dbReference type="ARBA" id="ARBA00023163"/>
    </source>
</evidence>
<dbReference type="Proteomes" id="UP000547058">
    <property type="component" value="Unassembled WGS sequence"/>
</dbReference>
<dbReference type="GO" id="GO:0003700">
    <property type="term" value="F:DNA-binding transcription factor activity"/>
    <property type="evidence" value="ECO:0007669"/>
    <property type="project" value="InterPro"/>
</dbReference>
<reference evidence="5 6" key="1">
    <citation type="submission" date="2020-08" db="EMBL/GenBank/DDBJ databases">
        <title>Stenotrophomonas tumulicola JCM 30961.</title>
        <authorList>
            <person name="Deng Y."/>
        </authorList>
    </citation>
    <scope>NUCLEOTIDE SEQUENCE [LARGE SCALE GENOMIC DNA]</scope>
    <source>
        <strain evidence="5 6">JCM 30961</strain>
    </source>
</reference>
<dbReference type="SUPFAM" id="SSF46689">
    <property type="entry name" value="Homeodomain-like"/>
    <property type="match status" value="2"/>
</dbReference>
<dbReference type="PROSITE" id="PS00041">
    <property type="entry name" value="HTH_ARAC_FAMILY_1"/>
    <property type="match status" value="2"/>
</dbReference>
<protein>
    <submittedName>
        <fullName evidence="5">AraC family transcriptional regulator</fullName>
    </submittedName>
</protein>
<keyword evidence="6" id="KW-1185">Reference proteome</keyword>
<dbReference type="Pfam" id="PF12833">
    <property type="entry name" value="HTH_18"/>
    <property type="match status" value="1"/>
</dbReference>
<evidence type="ECO:0000259" key="4">
    <source>
        <dbReference type="PROSITE" id="PS01124"/>
    </source>
</evidence>
<dbReference type="EMBL" id="JACGXS010000001">
    <property type="protein sequence ID" value="MBA8680979.1"/>
    <property type="molecule type" value="Genomic_DNA"/>
</dbReference>